<gene>
    <name evidence="11" type="ORF">R1flu_007474</name>
</gene>
<dbReference type="InterPro" id="IPR033010">
    <property type="entry name" value="Cdc20/Fizzy"/>
</dbReference>
<evidence type="ECO:0000256" key="6">
    <source>
        <dbReference type="ARBA" id="ARBA00023306"/>
    </source>
</evidence>
<dbReference type="InterPro" id="IPR019775">
    <property type="entry name" value="WD40_repeat_CS"/>
</dbReference>
<dbReference type="Proteomes" id="UP001605036">
    <property type="component" value="Unassembled WGS sequence"/>
</dbReference>
<evidence type="ECO:0000256" key="1">
    <source>
        <dbReference type="ARBA" id="ARBA00006445"/>
    </source>
</evidence>
<dbReference type="InterPro" id="IPR015943">
    <property type="entry name" value="WD40/YVTN_repeat-like_dom_sf"/>
</dbReference>
<evidence type="ECO:0000256" key="4">
    <source>
        <dbReference type="ARBA" id="ARBA00022737"/>
    </source>
</evidence>
<comment type="similarity">
    <text evidence="1">Belongs to the WD repeat CDC20/Fizzy family.</text>
</comment>
<dbReference type="InterPro" id="IPR056150">
    <property type="entry name" value="WD40_CDC20-Fz"/>
</dbReference>
<dbReference type="Pfam" id="PF24807">
    <property type="entry name" value="WD40_CDC20-Fz"/>
    <property type="match status" value="1"/>
</dbReference>
<comment type="caution">
    <text evidence="11">The sequence shown here is derived from an EMBL/GenBank/DDBJ whole genome shotgun (WGS) entry which is preliminary data.</text>
</comment>
<feature type="repeat" description="WD" evidence="8">
    <location>
        <begin position="189"/>
        <end position="230"/>
    </location>
</feature>
<protein>
    <recommendedName>
        <fullName evidence="10">CDC20/Fizzy WD40 domain-containing protein</fullName>
    </recommendedName>
</protein>
<evidence type="ECO:0000256" key="9">
    <source>
        <dbReference type="SAM" id="MobiDB-lite"/>
    </source>
</evidence>
<evidence type="ECO:0000256" key="7">
    <source>
        <dbReference type="ARBA" id="ARBA00023425"/>
    </source>
</evidence>
<dbReference type="PANTHER" id="PTHR19918">
    <property type="entry name" value="CELL DIVISION CYCLE 20 CDC20 FIZZY -RELATED"/>
    <property type="match status" value="1"/>
</dbReference>
<dbReference type="GO" id="GO:0051301">
    <property type="term" value="P:cell division"/>
    <property type="evidence" value="ECO:0007669"/>
    <property type="project" value="UniProtKB-KW"/>
</dbReference>
<dbReference type="PANTHER" id="PTHR19918:SF8">
    <property type="entry name" value="FI02843P"/>
    <property type="match status" value="1"/>
</dbReference>
<dbReference type="CDD" id="cd00200">
    <property type="entry name" value="WD40"/>
    <property type="match status" value="1"/>
</dbReference>
<keyword evidence="3" id="KW-0132">Cell division</keyword>
<evidence type="ECO:0000256" key="8">
    <source>
        <dbReference type="PROSITE-ProRule" id="PRU00221"/>
    </source>
</evidence>
<sequence>MAKVLQTPTKSVLQSRWSERLPLREQSSPDFLSRKTPRNTPGCNNDRFIPARKNVDMDLATLLLAKENSVAASPKNEEYKKQLAGNMLRENDGNSRILSFSSKPPPPPEGFENPRKALYTQNVTSPVKSKKMFRHIPQAPERTLDAPELLDDYYLNLLDWSSTNIVAIALGNTVYLWDASTSSIEELMTVGDEGPVTSVCWAPDGQYIAVGLNNADVQLWDSQSLRQVRSLKGHSARVGALAWNGGPILSTGGRDNSIINHDVRIREHITSRMIAHEQEVCGLKWAPGGQRLASGGNDNLLHIWDIAAGSTQGPTPYLHRMDDHQAAVKALAWCPFQANLLASGGGTADRCIKFWNTSTGACVNSIDTQSQVCALQWSKHEKEIVSSHGFSQNQLCLWKYPSMVKMTELTGHTSRVLHLAQSPDGYTVASAAGDETLRFWQVFGSPDVAKVPAKVKLTDSRSALHSRNIRSPRDRVNLHRQTASYAFCIRYDHRPSVDPNTTLEGKITTINPENPGIVDPFCKTSSK</sequence>
<feature type="region of interest" description="Disordered" evidence="9">
    <location>
        <begin position="94"/>
        <end position="114"/>
    </location>
</feature>
<dbReference type="AlphaFoldDB" id="A0ABD1YZS8"/>
<evidence type="ECO:0000313" key="12">
    <source>
        <dbReference type="Proteomes" id="UP001605036"/>
    </source>
</evidence>
<dbReference type="PROSITE" id="PS00678">
    <property type="entry name" value="WD_REPEATS_1"/>
    <property type="match status" value="1"/>
</dbReference>
<feature type="repeat" description="WD" evidence="8">
    <location>
        <begin position="409"/>
        <end position="442"/>
    </location>
</feature>
<keyword evidence="5" id="KW-0498">Mitosis</keyword>
<evidence type="ECO:0000256" key="5">
    <source>
        <dbReference type="ARBA" id="ARBA00022776"/>
    </source>
</evidence>
<evidence type="ECO:0000259" key="10">
    <source>
        <dbReference type="Pfam" id="PF24807"/>
    </source>
</evidence>
<name>A0ABD1YZS8_9MARC</name>
<reference evidence="11 12" key="1">
    <citation type="submission" date="2024-09" db="EMBL/GenBank/DDBJ databases">
        <title>Chromosome-scale assembly of Riccia fluitans.</title>
        <authorList>
            <person name="Paukszto L."/>
            <person name="Sawicki J."/>
            <person name="Karawczyk K."/>
            <person name="Piernik-Szablinska J."/>
            <person name="Szczecinska M."/>
            <person name="Mazdziarz M."/>
        </authorList>
    </citation>
    <scope>NUCLEOTIDE SEQUENCE [LARGE SCALE GENOMIC DNA]</scope>
    <source>
        <strain evidence="11">Rf_01</strain>
        <tissue evidence="11">Aerial parts of the thallus</tissue>
    </source>
</reference>
<dbReference type="InterPro" id="IPR001680">
    <property type="entry name" value="WD40_rpt"/>
</dbReference>
<accession>A0ABD1YZS8</accession>
<keyword evidence="12" id="KW-1185">Reference proteome</keyword>
<dbReference type="SUPFAM" id="SSF50978">
    <property type="entry name" value="WD40 repeat-like"/>
    <property type="match status" value="1"/>
</dbReference>
<dbReference type="Gene3D" id="2.130.10.10">
    <property type="entry name" value="YVTN repeat-like/Quinoprotein amine dehydrogenase"/>
    <property type="match status" value="1"/>
</dbReference>
<organism evidence="11 12">
    <name type="scientific">Riccia fluitans</name>
    <dbReference type="NCBI Taxonomy" id="41844"/>
    <lineage>
        <taxon>Eukaryota</taxon>
        <taxon>Viridiplantae</taxon>
        <taxon>Streptophyta</taxon>
        <taxon>Embryophyta</taxon>
        <taxon>Marchantiophyta</taxon>
        <taxon>Marchantiopsida</taxon>
        <taxon>Marchantiidae</taxon>
        <taxon>Marchantiales</taxon>
        <taxon>Ricciaceae</taxon>
        <taxon>Riccia</taxon>
    </lineage>
</organism>
<dbReference type="SMART" id="SM00320">
    <property type="entry name" value="WD40"/>
    <property type="match status" value="7"/>
</dbReference>
<keyword evidence="6" id="KW-0131">Cell cycle</keyword>
<dbReference type="PROSITE" id="PS50082">
    <property type="entry name" value="WD_REPEATS_2"/>
    <property type="match status" value="3"/>
</dbReference>
<evidence type="ECO:0000256" key="3">
    <source>
        <dbReference type="ARBA" id="ARBA00022618"/>
    </source>
</evidence>
<feature type="domain" description="CDC20/Fizzy WD40" evidence="10">
    <location>
        <begin position="144"/>
        <end position="440"/>
    </location>
</feature>
<proteinExistence type="inferred from homology"/>
<keyword evidence="4" id="KW-0677">Repeat</keyword>
<evidence type="ECO:0000256" key="2">
    <source>
        <dbReference type="ARBA" id="ARBA00022574"/>
    </source>
</evidence>
<evidence type="ECO:0000313" key="11">
    <source>
        <dbReference type="EMBL" id="KAL2635995.1"/>
    </source>
</evidence>
<feature type="repeat" description="WD" evidence="8">
    <location>
        <begin position="273"/>
        <end position="314"/>
    </location>
</feature>
<dbReference type="PROSITE" id="PS50294">
    <property type="entry name" value="WD_REPEATS_REGION"/>
    <property type="match status" value="3"/>
</dbReference>
<dbReference type="InterPro" id="IPR036322">
    <property type="entry name" value="WD40_repeat_dom_sf"/>
</dbReference>
<keyword evidence="2 8" id="KW-0853">WD repeat</keyword>
<dbReference type="EMBL" id="JBHFFA010000003">
    <property type="protein sequence ID" value="KAL2635995.1"/>
    <property type="molecule type" value="Genomic_DNA"/>
</dbReference>
<comment type="function">
    <text evidence="7">Component of the anaphase promoting complex/cyclosome (APC/C), a cell cycle-regulated E3 ubiquitin-protein ligase complex that controls progression through mitosis and the G1 phase of the cell cycle.</text>
</comment>
<feature type="region of interest" description="Disordered" evidence="9">
    <location>
        <begin position="24"/>
        <end position="45"/>
    </location>
</feature>